<evidence type="ECO:0000256" key="5">
    <source>
        <dbReference type="ARBA" id="ARBA00022927"/>
    </source>
</evidence>
<evidence type="ECO:0000313" key="14">
    <source>
        <dbReference type="EMBL" id="ACY16484.1"/>
    </source>
</evidence>
<dbReference type="InterPro" id="IPR002208">
    <property type="entry name" value="SecY/SEC61-alpha"/>
</dbReference>
<keyword evidence="3 10" id="KW-0813">Transport</keyword>
<accession>D0LIA5</accession>
<dbReference type="eggNOG" id="COG0201">
    <property type="taxonomic scope" value="Bacteria"/>
</dbReference>
<keyword evidence="6 10" id="KW-1133">Transmembrane helix</keyword>
<evidence type="ECO:0000256" key="2">
    <source>
        <dbReference type="ARBA" id="ARBA00005751"/>
    </source>
</evidence>
<gene>
    <name evidence="10" type="primary">secY</name>
    <name evidence="14" type="ordered locus">Hoch_3985</name>
</gene>
<feature type="transmembrane region" description="Helical" evidence="10">
    <location>
        <begin position="367"/>
        <end position="389"/>
    </location>
</feature>
<dbReference type="STRING" id="502025.Hoch_3985"/>
<dbReference type="PRINTS" id="PR00303">
    <property type="entry name" value="SECYTRNLCASE"/>
</dbReference>
<dbReference type="Proteomes" id="UP000001880">
    <property type="component" value="Chromosome"/>
</dbReference>
<dbReference type="KEGG" id="hoh:Hoch_3985"/>
<evidence type="ECO:0000256" key="8">
    <source>
        <dbReference type="ARBA" id="ARBA00023136"/>
    </source>
</evidence>
<proteinExistence type="inferred from homology"/>
<comment type="subunit">
    <text evidence="10">Component of the Sec protein translocase complex. Heterotrimer consisting of SecY, SecE and SecG subunits. The heterotrimers can form oligomers, although 1 heterotrimer is thought to be able to translocate proteins. Interacts with the ribosome. Interacts with SecDF, and other proteins may be involved. Interacts with SecA.</text>
</comment>
<dbReference type="RefSeq" id="WP_012829083.1">
    <property type="nucleotide sequence ID" value="NC_013440.1"/>
</dbReference>
<feature type="transmembrane region" description="Helical" evidence="10">
    <location>
        <begin position="317"/>
        <end position="338"/>
    </location>
</feature>
<dbReference type="GO" id="GO:0065002">
    <property type="term" value="P:intracellular protein transmembrane transport"/>
    <property type="evidence" value="ECO:0007669"/>
    <property type="project" value="UniProtKB-UniRule"/>
</dbReference>
<keyword evidence="10" id="KW-1003">Cell membrane</keyword>
<dbReference type="OrthoDB" id="9809248at2"/>
<evidence type="ECO:0000256" key="9">
    <source>
        <dbReference type="ARBA" id="ARBA00039733"/>
    </source>
</evidence>
<dbReference type="InterPro" id="IPR023201">
    <property type="entry name" value="SecY_dom_sf"/>
</dbReference>
<dbReference type="GO" id="GO:0043952">
    <property type="term" value="P:protein transport by the Sec complex"/>
    <property type="evidence" value="ECO:0007669"/>
    <property type="project" value="UniProtKB-UniRule"/>
</dbReference>
<dbReference type="SUPFAM" id="SSF103491">
    <property type="entry name" value="Preprotein translocase SecY subunit"/>
    <property type="match status" value="1"/>
</dbReference>
<feature type="transmembrane region" description="Helical" evidence="10">
    <location>
        <begin position="156"/>
        <end position="176"/>
    </location>
</feature>
<comment type="caution">
    <text evidence="10">Lacks conserved residue(s) required for the propagation of feature annotation.</text>
</comment>
<feature type="transmembrane region" description="Helical" evidence="10">
    <location>
        <begin position="395"/>
        <end position="415"/>
    </location>
</feature>
<reference evidence="14 15" key="1">
    <citation type="journal article" date="2010" name="Stand. Genomic Sci.">
        <title>Complete genome sequence of Haliangium ochraceum type strain (SMP-2).</title>
        <authorList>
            <consortium name="US DOE Joint Genome Institute (JGI-PGF)"/>
            <person name="Ivanova N."/>
            <person name="Daum C."/>
            <person name="Lang E."/>
            <person name="Abt B."/>
            <person name="Kopitz M."/>
            <person name="Saunders E."/>
            <person name="Lapidus A."/>
            <person name="Lucas S."/>
            <person name="Glavina Del Rio T."/>
            <person name="Nolan M."/>
            <person name="Tice H."/>
            <person name="Copeland A."/>
            <person name="Cheng J.F."/>
            <person name="Chen F."/>
            <person name="Bruce D."/>
            <person name="Goodwin L."/>
            <person name="Pitluck S."/>
            <person name="Mavromatis K."/>
            <person name="Pati A."/>
            <person name="Mikhailova N."/>
            <person name="Chen A."/>
            <person name="Palaniappan K."/>
            <person name="Land M."/>
            <person name="Hauser L."/>
            <person name="Chang Y.J."/>
            <person name="Jeffries C.D."/>
            <person name="Detter J.C."/>
            <person name="Brettin T."/>
            <person name="Rohde M."/>
            <person name="Goker M."/>
            <person name="Bristow J."/>
            <person name="Markowitz V."/>
            <person name="Eisen J.A."/>
            <person name="Hugenholtz P."/>
            <person name="Kyrpides N.C."/>
            <person name="Klenk H.P."/>
        </authorList>
    </citation>
    <scope>NUCLEOTIDE SEQUENCE [LARGE SCALE GENOMIC DNA]</scope>
    <source>
        <strain evidence="15">DSM 14365 / CIP 107738 / JCM 11303 / AJ 13395 / SMP-2</strain>
    </source>
</reference>
<keyword evidence="15" id="KW-1185">Reference proteome</keyword>
<dbReference type="InterPro" id="IPR026593">
    <property type="entry name" value="SecY"/>
</dbReference>
<feature type="transmembrane region" description="Helical" evidence="10">
    <location>
        <begin position="188"/>
        <end position="208"/>
    </location>
</feature>
<dbReference type="PROSITE" id="PS00756">
    <property type="entry name" value="SECY_2"/>
    <property type="match status" value="1"/>
</dbReference>
<sequence length="448" mass="48760">MASSISNIGKIPELRKRILFTLGMLAVYRIGIFVTLPGVNRVEMQNLISTGGTGTFLGLFSVFSGGALEQLSIFALGIMPYISASIILQLLTVVVPKLDQLNKEGEQGRKKINQYTRYGTIGLSIVQAVFLSSWLVGLGRGGGGYSAGEVVNDPGMWFHIMTVLTLTTGTAFLMWLGEQITERGIGNGISLLIFAGIVAGMPDALTQLFGRSSTGDYDLFMLLVLLLIAVGTIATICYFERAHRRIPVQYTKRMVGRKMYAGTQTHLPLKINVSGVIPPIFASSILMFPAQIANMVGTPWMQSVANALNPNDWRYNVIYVGLIVFFTFFYTAVTFNPVDVADNLKKSGGFIPGIRPGKKTAEYIDYVLTRITAAGAVYLSAVCLVPALLQNWMQVPFYFGGTGLLIVVGVALDTVQQIESHLITRNYEGFTGPKGPRIRGRVTSGRGR</sequence>
<dbReference type="AlphaFoldDB" id="D0LIA5"/>
<feature type="transmembrane region" description="Helical" evidence="10">
    <location>
        <begin position="46"/>
        <end position="67"/>
    </location>
</feature>
<dbReference type="PIRSF" id="PIRSF004557">
    <property type="entry name" value="SecY"/>
    <property type="match status" value="1"/>
</dbReference>
<evidence type="ECO:0000256" key="10">
    <source>
        <dbReference type="HAMAP-Rule" id="MF_01465"/>
    </source>
</evidence>
<dbReference type="PROSITE" id="PS00755">
    <property type="entry name" value="SECY_1"/>
    <property type="match status" value="1"/>
</dbReference>
<keyword evidence="8 10" id="KW-0472">Membrane</keyword>
<dbReference type="HAMAP" id="MF_01465">
    <property type="entry name" value="SecY"/>
    <property type="match status" value="1"/>
</dbReference>
<feature type="transmembrane region" description="Helical" evidence="10">
    <location>
        <begin position="115"/>
        <end position="136"/>
    </location>
</feature>
<comment type="similarity">
    <text evidence="2 10 13">Belongs to the SecY/SEC61-alpha family.</text>
</comment>
<evidence type="ECO:0000256" key="13">
    <source>
        <dbReference type="RuleBase" id="RU004349"/>
    </source>
</evidence>
<feature type="transmembrane region" description="Helical" evidence="10">
    <location>
        <begin position="73"/>
        <end position="95"/>
    </location>
</feature>
<evidence type="ECO:0000256" key="12">
    <source>
        <dbReference type="RuleBase" id="RU003484"/>
    </source>
</evidence>
<keyword evidence="5 10" id="KW-0653">Protein transport</keyword>
<name>D0LIA5_HALO1</name>
<dbReference type="GO" id="GO:0005886">
    <property type="term" value="C:plasma membrane"/>
    <property type="evidence" value="ECO:0007669"/>
    <property type="project" value="UniProtKB-SubCell"/>
</dbReference>
<evidence type="ECO:0000313" key="15">
    <source>
        <dbReference type="Proteomes" id="UP000001880"/>
    </source>
</evidence>
<evidence type="ECO:0000256" key="11">
    <source>
        <dbReference type="RuleBase" id="RU000537"/>
    </source>
</evidence>
<feature type="transmembrane region" description="Helical" evidence="10">
    <location>
        <begin position="18"/>
        <end position="39"/>
    </location>
</feature>
<dbReference type="PANTHER" id="PTHR10906">
    <property type="entry name" value="SECY/SEC61-ALPHA FAMILY MEMBER"/>
    <property type="match status" value="1"/>
</dbReference>
<dbReference type="HOGENOM" id="CLU_030313_0_2_7"/>
<protein>
    <recommendedName>
        <fullName evidence="9 10">Protein translocase subunit SecY</fullName>
    </recommendedName>
</protein>
<keyword evidence="7 10" id="KW-0811">Translocation</keyword>
<dbReference type="InterPro" id="IPR030659">
    <property type="entry name" value="SecY_CS"/>
</dbReference>
<feature type="transmembrane region" description="Helical" evidence="10">
    <location>
        <begin position="220"/>
        <end position="239"/>
    </location>
</feature>
<comment type="subcellular location">
    <subcellularLocation>
        <location evidence="10">Cell inner membrane</location>
        <topology evidence="10">Multi-pass membrane protein</topology>
    </subcellularLocation>
    <subcellularLocation>
        <location evidence="1 12">Membrane</location>
        <topology evidence="1 12">Multi-pass membrane protein</topology>
    </subcellularLocation>
</comment>
<evidence type="ECO:0000256" key="6">
    <source>
        <dbReference type="ARBA" id="ARBA00022989"/>
    </source>
</evidence>
<organism evidence="14 15">
    <name type="scientific">Haliangium ochraceum (strain DSM 14365 / JCM 11303 / SMP-2)</name>
    <dbReference type="NCBI Taxonomy" id="502025"/>
    <lineage>
        <taxon>Bacteria</taxon>
        <taxon>Pseudomonadati</taxon>
        <taxon>Myxococcota</taxon>
        <taxon>Polyangia</taxon>
        <taxon>Haliangiales</taxon>
        <taxon>Kofleriaceae</taxon>
        <taxon>Haliangium</taxon>
    </lineage>
</organism>
<feature type="transmembrane region" description="Helical" evidence="10">
    <location>
        <begin position="276"/>
        <end position="297"/>
    </location>
</feature>
<comment type="function">
    <text evidence="10 11">The central subunit of the protein translocation channel SecYEG. Consists of two halves formed by TMs 1-5 and 6-10. These two domains form a lateral gate at the front which open onto the bilayer between TMs 2 and 7, and are clamped together by SecE at the back. The channel is closed by both a pore ring composed of hydrophobic SecY resides and a short helix (helix 2A) on the extracellular side of the membrane which forms a plug. The plug probably moves laterally to allow the channel to open. The ring and the pore may move independently.</text>
</comment>
<dbReference type="Pfam" id="PF00344">
    <property type="entry name" value="SecY"/>
    <property type="match status" value="1"/>
</dbReference>
<evidence type="ECO:0000256" key="1">
    <source>
        <dbReference type="ARBA" id="ARBA00004141"/>
    </source>
</evidence>
<evidence type="ECO:0000256" key="3">
    <source>
        <dbReference type="ARBA" id="ARBA00022448"/>
    </source>
</evidence>
<dbReference type="Gene3D" id="1.10.3370.10">
    <property type="entry name" value="SecY subunit domain"/>
    <property type="match status" value="1"/>
</dbReference>
<dbReference type="FunFam" id="1.10.3370.10:FF:000001">
    <property type="entry name" value="Preprotein translocase subunit SecY"/>
    <property type="match status" value="1"/>
</dbReference>
<keyword evidence="10" id="KW-0997">Cell inner membrane</keyword>
<dbReference type="GO" id="GO:0006605">
    <property type="term" value="P:protein targeting"/>
    <property type="evidence" value="ECO:0007669"/>
    <property type="project" value="UniProtKB-UniRule"/>
</dbReference>
<evidence type="ECO:0000256" key="4">
    <source>
        <dbReference type="ARBA" id="ARBA00022692"/>
    </source>
</evidence>
<dbReference type="EMBL" id="CP001804">
    <property type="protein sequence ID" value="ACY16484.1"/>
    <property type="molecule type" value="Genomic_DNA"/>
</dbReference>
<keyword evidence="4 10" id="KW-0812">Transmembrane</keyword>
<evidence type="ECO:0000256" key="7">
    <source>
        <dbReference type="ARBA" id="ARBA00023010"/>
    </source>
</evidence>
<dbReference type="NCBIfam" id="TIGR00967">
    <property type="entry name" value="3a0501s007"/>
    <property type="match status" value="1"/>
</dbReference>